<dbReference type="Proteomes" id="UP000324832">
    <property type="component" value="Unassembled WGS sequence"/>
</dbReference>
<name>A0A5E4Q853_9NEOP</name>
<dbReference type="EMBL" id="FZQP02002004">
    <property type="protein sequence ID" value="VVC94472.1"/>
    <property type="molecule type" value="Genomic_DNA"/>
</dbReference>
<evidence type="ECO:0000313" key="1">
    <source>
        <dbReference type="EMBL" id="VVC94472.1"/>
    </source>
</evidence>
<gene>
    <name evidence="1" type="ORF">LSINAPIS_LOCUS6415</name>
</gene>
<reference evidence="1 2" key="1">
    <citation type="submission" date="2017-07" db="EMBL/GenBank/DDBJ databases">
        <authorList>
            <person name="Talla V."/>
            <person name="Backstrom N."/>
        </authorList>
    </citation>
    <scope>NUCLEOTIDE SEQUENCE [LARGE SCALE GENOMIC DNA]</scope>
</reference>
<organism evidence="1 2">
    <name type="scientific">Leptidea sinapis</name>
    <dbReference type="NCBI Taxonomy" id="189913"/>
    <lineage>
        <taxon>Eukaryota</taxon>
        <taxon>Metazoa</taxon>
        <taxon>Ecdysozoa</taxon>
        <taxon>Arthropoda</taxon>
        <taxon>Hexapoda</taxon>
        <taxon>Insecta</taxon>
        <taxon>Pterygota</taxon>
        <taxon>Neoptera</taxon>
        <taxon>Endopterygota</taxon>
        <taxon>Lepidoptera</taxon>
        <taxon>Glossata</taxon>
        <taxon>Ditrysia</taxon>
        <taxon>Papilionoidea</taxon>
        <taxon>Pieridae</taxon>
        <taxon>Dismorphiinae</taxon>
        <taxon>Leptidea</taxon>
    </lineage>
</organism>
<sequence>MPIDLSKYIIIYYHEVNDLLFSCIHSSLIITRKNIIRVPDRFNDISKHTDLQN</sequence>
<dbReference type="AlphaFoldDB" id="A0A5E4Q853"/>
<accession>A0A5E4Q853</accession>
<proteinExistence type="predicted"/>
<protein>
    <submittedName>
        <fullName evidence="1">Uncharacterized protein</fullName>
    </submittedName>
</protein>
<keyword evidence="2" id="KW-1185">Reference proteome</keyword>
<evidence type="ECO:0000313" key="2">
    <source>
        <dbReference type="Proteomes" id="UP000324832"/>
    </source>
</evidence>